<evidence type="ECO:0000256" key="6">
    <source>
        <dbReference type="ARBA" id="ARBA00022882"/>
    </source>
</evidence>
<keyword evidence="6" id="KW-0851">Voltage-gated channel</keyword>
<gene>
    <name evidence="15" type="ORF">SO694_00048272</name>
</gene>
<dbReference type="Gene3D" id="1.10.287.70">
    <property type="match status" value="1"/>
</dbReference>
<evidence type="ECO:0000256" key="7">
    <source>
        <dbReference type="ARBA" id="ARBA00022958"/>
    </source>
</evidence>
<dbReference type="PROSITE" id="PS50042">
    <property type="entry name" value="CNMP_BINDING_3"/>
    <property type="match status" value="1"/>
</dbReference>
<keyword evidence="4 13" id="KW-0812">Transmembrane</keyword>
<dbReference type="InterPro" id="IPR005821">
    <property type="entry name" value="Ion_trans_dom"/>
</dbReference>
<dbReference type="SMART" id="SM00100">
    <property type="entry name" value="cNMP"/>
    <property type="match status" value="1"/>
</dbReference>
<dbReference type="CDD" id="cd00038">
    <property type="entry name" value="CAP_ED"/>
    <property type="match status" value="1"/>
</dbReference>
<feature type="compositionally biased region" description="Acidic residues" evidence="12">
    <location>
        <begin position="117"/>
        <end position="126"/>
    </location>
</feature>
<evidence type="ECO:0000256" key="1">
    <source>
        <dbReference type="ARBA" id="ARBA00004141"/>
    </source>
</evidence>
<dbReference type="Proteomes" id="UP001363151">
    <property type="component" value="Unassembled WGS sequence"/>
</dbReference>
<comment type="subcellular location">
    <subcellularLocation>
        <location evidence="1">Membrane</location>
        <topology evidence="1">Multi-pass membrane protein</topology>
    </subcellularLocation>
</comment>
<keyword evidence="9" id="KW-0406">Ion transport</keyword>
<dbReference type="EMBL" id="JBBJCI010000079">
    <property type="protein sequence ID" value="KAK7249414.1"/>
    <property type="molecule type" value="Genomic_DNA"/>
</dbReference>
<feature type="transmembrane region" description="Helical" evidence="13">
    <location>
        <begin position="500"/>
        <end position="517"/>
    </location>
</feature>
<keyword evidence="8 13" id="KW-1133">Transmembrane helix</keyword>
<dbReference type="SUPFAM" id="SSF81324">
    <property type="entry name" value="Voltage-gated potassium channels"/>
    <property type="match status" value="1"/>
</dbReference>
<feature type="transmembrane region" description="Helical" evidence="13">
    <location>
        <begin position="529"/>
        <end position="548"/>
    </location>
</feature>
<dbReference type="InterPro" id="IPR018490">
    <property type="entry name" value="cNMP-bd_dom_sf"/>
</dbReference>
<dbReference type="Gene3D" id="1.10.287.630">
    <property type="entry name" value="Helix hairpin bin"/>
    <property type="match status" value="1"/>
</dbReference>
<evidence type="ECO:0000256" key="9">
    <source>
        <dbReference type="ARBA" id="ARBA00023065"/>
    </source>
</evidence>
<dbReference type="InterPro" id="IPR000595">
    <property type="entry name" value="cNMP-bd_dom"/>
</dbReference>
<evidence type="ECO:0000256" key="11">
    <source>
        <dbReference type="ARBA" id="ARBA00023303"/>
    </source>
</evidence>
<accession>A0ABR1G8J6</accession>
<dbReference type="Pfam" id="PF00520">
    <property type="entry name" value="Ion_trans"/>
    <property type="match status" value="1"/>
</dbReference>
<feature type="compositionally biased region" description="Basic and acidic residues" evidence="12">
    <location>
        <begin position="97"/>
        <end position="112"/>
    </location>
</feature>
<feature type="compositionally biased region" description="Polar residues" evidence="12">
    <location>
        <begin position="154"/>
        <end position="170"/>
    </location>
</feature>
<dbReference type="InterPro" id="IPR014710">
    <property type="entry name" value="RmlC-like_jellyroll"/>
</dbReference>
<evidence type="ECO:0000256" key="2">
    <source>
        <dbReference type="ARBA" id="ARBA00022448"/>
    </source>
</evidence>
<evidence type="ECO:0000256" key="13">
    <source>
        <dbReference type="SAM" id="Phobius"/>
    </source>
</evidence>
<reference evidence="15 16" key="1">
    <citation type="submission" date="2024-03" db="EMBL/GenBank/DDBJ databases">
        <title>Aureococcus anophagefferens CCMP1851 and Kratosvirus quantuckense: Draft genome of a second virus-susceptible host strain in the model system.</title>
        <authorList>
            <person name="Chase E."/>
            <person name="Truchon A.R."/>
            <person name="Schepens W."/>
            <person name="Wilhelm S.W."/>
        </authorList>
    </citation>
    <scope>NUCLEOTIDE SEQUENCE [LARGE SCALE GENOMIC DNA]</scope>
    <source>
        <strain evidence="15 16">CCMP1851</strain>
    </source>
</reference>
<keyword evidence="16" id="KW-1185">Reference proteome</keyword>
<evidence type="ECO:0000259" key="14">
    <source>
        <dbReference type="PROSITE" id="PS50042"/>
    </source>
</evidence>
<evidence type="ECO:0000256" key="5">
    <source>
        <dbReference type="ARBA" id="ARBA00022826"/>
    </source>
</evidence>
<evidence type="ECO:0000256" key="8">
    <source>
        <dbReference type="ARBA" id="ARBA00022989"/>
    </source>
</evidence>
<evidence type="ECO:0000256" key="4">
    <source>
        <dbReference type="ARBA" id="ARBA00022692"/>
    </source>
</evidence>
<dbReference type="InterPro" id="IPR003938">
    <property type="entry name" value="K_chnl_volt-dep_EAG/ELK/ERG"/>
</dbReference>
<keyword evidence="11 15" id="KW-0407">Ion channel</keyword>
<dbReference type="SUPFAM" id="SSF51206">
    <property type="entry name" value="cAMP-binding domain-like"/>
    <property type="match status" value="1"/>
</dbReference>
<dbReference type="PRINTS" id="PR01463">
    <property type="entry name" value="EAGCHANLFMLY"/>
</dbReference>
<sequence>MRDGAEAELSDEALQLLDHAEHQIELAFRLATYSDHADGMARVIDRFARVEGALADHAAKLRTALVARPAASAKGSVRSSPKPVLRGTQSFGSLAVKGEKPDDAFDNGHHDLTAMPIEEDEEEAEAEAATTSESKQAETSKKQAGGKYLVVAPSPTTASAPSKLRTSVLSPDNPASPDFVPPPVVAKPRAHGPSDLRKTLGMSGGAKVEPYDKSLKKESNLLSHAFEMHDQAAAVDGGDAAVERTARERCCSFLGGLGGIINPSGPFRLAWDVVIALFIFFVLITEPLSMGFWQGKPDRPKSNLQTYGGERVGRYERIERHGRPIGVVNDIMDCIFLVDLFLNFRTGYYTTDGVLIMDPKLAAWEYTRTWFLLDFASSITPVMTVCLSLLGLSAGGASNMGFAKVFKLTKVSKVFKAFRIGKFLKLLNGESELATQVEELITSSSGALFGKVISISMSSFLIAHLLACFMAMSGDGWMRTYDPRAYDDDPASAWSWQRQYLAAIYWAFTTMTTVGYGDITPAGDMDRVYAIFAMLIGVSFYSYIIASVSSMVSSVDTKNAVYFEKMEELSSWMDHYGLEPALKRRVRRFFKQFYADHSAIDDQYILERLSPVLQEAISTYLLHDYILEHSLFNELPEGSLWKIMLIVRNMTFETGAIIVQKGEINVTLFILHTGEVVMEVGEQRRTLDAGDSFGELCLLGVNSESEVTVTALSRAKFFYIRRDAFLEAFSNFPEVFDTMYEKRELFAAKTLTHRGGSQANRKNRHGTRMRNKTMLDGLREGILGKDHKNEKVKKSAYTRLATVKEKLRKTVGKKSKAT</sequence>
<dbReference type="InterPro" id="IPR050818">
    <property type="entry name" value="KCNH_animal-type"/>
</dbReference>
<organism evidence="15 16">
    <name type="scientific">Aureococcus anophagefferens</name>
    <name type="common">Harmful bloom alga</name>
    <dbReference type="NCBI Taxonomy" id="44056"/>
    <lineage>
        <taxon>Eukaryota</taxon>
        <taxon>Sar</taxon>
        <taxon>Stramenopiles</taxon>
        <taxon>Ochrophyta</taxon>
        <taxon>Pelagophyceae</taxon>
        <taxon>Pelagomonadales</taxon>
        <taxon>Pelagomonadaceae</taxon>
        <taxon>Aureococcus</taxon>
    </lineage>
</organism>
<dbReference type="Gene3D" id="2.60.120.10">
    <property type="entry name" value="Jelly Rolls"/>
    <property type="match status" value="1"/>
</dbReference>
<keyword evidence="7" id="KW-0630">Potassium</keyword>
<keyword evidence="3" id="KW-0633">Potassium transport</keyword>
<evidence type="ECO:0000313" key="15">
    <source>
        <dbReference type="EMBL" id="KAK7249414.1"/>
    </source>
</evidence>
<name>A0ABR1G8J6_AURAN</name>
<keyword evidence="2" id="KW-0813">Transport</keyword>
<feature type="transmembrane region" description="Helical" evidence="13">
    <location>
        <begin position="452"/>
        <end position="472"/>
    </location>
</feature>
<comment type="caution">
    <text evidence="15">The sequence shown here is derived from an EMBL/GenBank/DDBJ whole genome shotgun (WGS) entry which is preliminary data.</text>
</comment>
<feature type="transmembrane region" description="Helical" evidence="13">
    <location>
        <begin position="269"/>
        <end position="293"/>
    </location>
</feature>
<dbReference type="PANTHER" id="PTHR10217:SF435">
    <property type="entry name" value="POTASSIUM VOLTAGE-GATED CHANNEL PROTEIN EAG"/>
    <property type="match status" value="1"/>
</dbReference>
<keyword evidence="5" id="KW-0631">Potassium channel</keyword>
<feature type="region of interest" description="Disordered" evidence="12">
    <location>
        <begin position="70"/>
        <end position="209"/>
    </location>
</feature>
<dbReference type="PANTHER" id="PTHR10217">
    <property type="entry name" value="VOLTAGE AND LIGAND GATED POTASSIUM CHANNEL"/>
    <property type="match status" value="1"/>
</dbReference>
<evidence type="ECO:0000313" key="16">
    <source>
        <dbReference type="Proteomes" id="UP001363151"/>
    </source>
</evidence>
<protein>
    <submittedName>
        <fullName evidence="15">Voltage-gated potassium channel</fullName>
    </submittedName>
</protein>
<evidence type="ECO:0000256" key="3">
    <source>
        <dbReference type="ARBA" id="ARBA00022538"/>
    </source>
</evidence>
<evidence type="ECO:0000256" key="12">
    <source>
        <dbReference type="SAM" id="MobiDB-lite"/>
    </source>
</evidence>
<proteinExistence type="predicted"/>
<keyword evidence="10 13" id="KW-0472">Membrane</keyword>
<feature type="transmembrane region" description="Helical" evidence="13">
    <location>
        <begin position="370"/>
        <end position="392"/>
    </location>
</feature>
<dbReference type="Pfam" id="PF00027">
    <property type="entry name" value="cNMP_binding"/>
    <property type="match status" value="1"/>
</dbReference>
<evidence type="ECO:0000256" key="10">
    <source>
        <dbReference type="ARBA" id="ARBA00023136"/>
    </source>
</evidence>
<dbReference type="GO" id="GO:0034220">
    <property type="term" value="P:monoatomic ion transmembrane transport"/>
    <property type="evidence" value="ECO:0007669"/>
    <property type="project" value="UniProtKB-KW"/>
</dbReference>
<feature type="domain" description="Cyclic nucleotide-binding" evidence="14">
    <location>
        <begin position="631"/>
        <end position="742"/>
    </location>
</feature>